<name>A0AAI8WEK4_ENTMU</name>
<dbReference type="AlphaFoldDB" id="A0AAI8WEK4"/>
<dbReference type="Pfam" id="PF05135">
    <property type="entry name" value="Phage_connect_1"/>
    <property type="match status" value="1"/>
</dbReference>
<proteinExistence type="predicted"/>
<gene>
    <name evidence="1" type="ORF">EM151A_2399</name>
</gene>
<dbReference type="InterPro" id="IPR021146">
    <property type="entry name" value="Phage_gp6-like_head-tail"/>
</dbReference>
<organism evidence="1 2">
    <name type="scientific">Enterococcus mundtii</name>
    <dbReference type="NCBI Taxonomy" id="53346"/>
    <lineage>
        <taxon>Bacteria</taxon>
        <taxon>Bacillati</taxon>
        <taxon>Bacillota</taxon>
        <taxon>Bacilli</taxon>
        <taxon>Lactobacillales</taxon>
        <taxon>Enterococcaceae</taxon>
        <taxon>Enterococcus</taxon>
    </lineage>
</organism>
<accession>A0AAI8WEK4</accession>
<evidence type="ECO:0000313" key="1">
    <source>
        <dbReference type="EMBL" id="BBM15580.1"/>
    </source>
</evidence>
<sequence>MSVSEDVKTLLSGTVEERLTTIEKRTKERLTSLLGASDLPKEFESILYEVTLKRFNRIGQEGMTSFDQEGLKMTFPESDFAEYDREIEAYKRKELDEFFKPRRGRIGFF</sequence>
<evidence type="ECO:0000313" key="2">
    <source>
        <dbReference type="Proteomes" id="UP000509460"/>
    </source>
</evidence>
<dbReference type="Proteomes" id="UP000509460">
    <property type="component" value="Chromosome"/>
</dbReference>
<dbReference type="EMBL" id="AP019810">
    <property type="protein sequence ID" value="BBM15580.1"/>
    <property type="molecule type" value="Genomic_DNA"/>
</dbReference>
<evidence type="ECO:0008006" key="3">
    <source>
        <dbReference type="Google" id="ProtNLM"/>
    </source>
</evidence>
<protein>
    <recommendedName>
        <fullName evidence="3">Phage head-tail connector protein</fullName>
    </recommendedName>
</protein>
<dbReference type="RefSeq" id="WP_178946702.1">
    <property type="nucleotide sequence ID" value="NZ_AP019810.1"/>
</dbReference>
<reference evidence="1 2" key="1">
    <citation type="submission" date="2019-07" db="EMBL/GenBank/DDBJ databases">
        <title>antibiotic susceptibility of plant-derived lactic acid bacteria.</title>
        <authorList>
            <person name="Sugiyama M."/>
            <person name="Noda M."/>
        </authorList>
    </citation>
    <scope>NUCLEOTIDE SEQUENCE [LARGE SCALE GENOMIC DNA]</scope>
    <source>
        <strain evidence="1 2">15-1A</strain>
    </source>
</reference>